<organism evidence="1 2">
    <name type="scientific">Trichonephila inaurata madagascariensis</name>
    <dbReference type="NCBI Taxonomy" id="2747483"/>
    <lineage>
        <taxon>Eukaryota</taxon>
        <taxon>Metazoa</taxon>
        <taxon>Ecdysozoa</taxon>
        <taxon>Arthropoda</taxon>
        <taxon>Chelicerata</taxon>
        <taxon>Arachnida</taxon>
        <taxon>Araneae</taxon>
        <taxon>Araneomorphae</taxon>
        <taxon>Entelegynae</taxon>
        <taxon>Araneoidea</taxon>
        <taxon>Nephilidae</taxon>
        <taxon>Trichonephila</taxon>
        <taxon>Trichonephila inaurata</taxon>
    </lineage>
</organism>
<dbReference type="OrthoDB" id="6537955at2759"/>
<evidence type="ECO:0000313" key="1">
    <source>
        <dbReference type="EMBL" id="GFY79103.1"/>
    </source>
</evidence>
<protein>
    <submittedName>
        <fullName evidence="1">Uncharacterized protein</fullName>
    </submittedName>
</protein>
<gene>
    <name evidence="1" type="ORF">TNIN_127891</name>
</gene>
<keyword evidence="2" id="KW-1185">Reference proteome</keyword>
<name>A0A8X6YVH2_9ARAC</name>
<sequence>MKGMISESLQSFLSVQTRKKSKSACVGNDFTCVNKISSPYEVTPVELYDFNNLHLSKRKVEILASRPQQWNFFAHITFISNMFFKKEGSLVFCYDTDDLLKELHFSYEPNEWWMLQNRFSG</sequence>
<dbReference type="EMBL" id="BMAV01023407">
    <property type="protein sequence ID" value="GFY79103.1"/>
    <property type="molecule type" value="Genomic_DNA"/>
</dbReference>
<reference evidence="1" key="1">
    <citation type="submission" date="2020-08" db="EMBL/GenBank/DDBJ databases">
        <title>Multicomponent nature underlies the extraordinary mechanical properties of spider dragline silk.</title>
        <authorList>
            <person name="Kono N."/>
            <person name="Nakamura H."/>
            <person name="Mori M."/>
            <person name="Yoshida Y."/>
            <person name="Ohtoshi R."/>
            <person name="Malay A.D."/>
            <person name="Moran D.A.P."/>
            <person name="Tomita M."/>
            <person name="Numata K."/>
            <person name="Arakawa K."/>
        </authorList>
    </citation>
    <scope>NUCLEOTIDE SEQUENCE</scope>
</reference>
<comment type="caution">
    <text evidence="1">The sequence shown here is derived from an EMBL/GenBank/DDBJ whole genome shotgun (WGS) entry which is preliminary data.</text>
</comment>
<dbReference type="AlphaFoldDB" id="A0A8X6YVH2"/>
<proteinExistence type="predicted"/>
<dbReference type="Proteomes" id="UP000886998">
    <property type="component" value="Unassembled WGS sequence"/>
</dbReference>
<evidence type="ECO:0000313" key="2">
    <source>
        <dbReference type="Proteomes" id="UP000886998"/>
    </source>
</evidence>
<accession>A0A8X6YVH2</accession>